<protein>
    <submittedName>
        <fullName evidence="1">Uncharacterized protein</fullName>
    </submittedName>
</protein>
<dbReference type="RefSeq" id="WP_157090750.1">
    <property type="nucleotide sequence ID" value="NZ_JARMAB010000016.1"/>
</dbReference>
<dbReference type="Proteomes" id="UP001341444">
    <property type="component" value="Unassembled WGS sequence"/>
</dbReference>
<sequence>MPISMYNPIFDLIQGLIGADTRDSCEISVSGKTPQEPATKRLPACLAESECLQRKSTSRMIRTLPISM</sequence>
<proteinExistence type="predicted"/>
<organism evidence="1 2">
    <name type="scientific">Heyndrickxia acidicola</name>
    <dbReference type="NCBI Taxonomy" id="209389"/>
    <lineage>
        <taxon>Bacteria</taxon>
        <taxon>Bacillati</taxon>
        <taxon>Bacillota</taxon>
        <taxon>Bacilli</taxon>
        <taxon>Bacillales</taxon>
        <taxon>Bacillaceae</taxon>
        <taxon>Heyndrickxia</taxon>
    </lineage>
</organism>
<reference evidence="1 2" key="1">
    <citation type="submission" date="2023-03" db="EMBL/GenBank/DDBJ databases">
        <title>Bacillus Genome Sequencing.</title>
        <authorList>
            <person name="Dunlap C."/>
        </authorList>
    </citation>
    <scope>NUCLEOTIDE SEQUENCE [LARGE SCALE GENOMIC DNA]</scope>
    <source>
        <strain evidence="1 2">B-23453</strain>
    </source>
</reference>
<dbReference type="EMBL" id="JARMAB010000016">
    <property type="protein sequence ID" value="MED1203802.1"/>
    <property type="molecule type" value="Genomic_DNA"/>
</dbReference>
<evidence type="ECO:0000313" key="2">
    <source>
        <dbReference type="Proteomes" id="UP001341444"/>
    </source>
</evidence>
<keyword evidence="2" id="KW-1185">Reference proteome</keyword>
<name>A0ABU6MGK2_9BACI</name>
<comment type="caution">
    <text evidence="1">The sequence shown here is derived from an EMBL/GenBank/DDBJ whole genome shotgun (WGS) entry which is preliminary data.</text>
</comment>
<accession>A0ABU6MGK2</accession>
<evidence type="ECO:0000313" key="1">
    <source>
        <dbReference type="EMBL" id="MED1203802.1"/>
    </source>
</evidence>
<gene>
    <name evidence="1" type="ORF">P4T90_12080</name>
</gene>